<proteinExistence type="predicted"/>
<feature type="transmembrane region" description="Helical" evidence="1">
    <location>
        <begin position="138"/>
        <end position="156"/>
    </location>
</feature>
<feature type="domain" description="Neurotransmitter-gated ion-channel transmembrane" evidence="2">
    <location>
        <begin position="4"/>
        <end position="87"/>
    </location>
</feature>
<protein>
    <submittedName>
        <fullName evidence="4">Neur_chan_memb domain-containing protein</fullName>
    </submittedName>
</protein>
<dbReference type="GO" id="GO:0005230">
    <property type="term" value="F:extracellular ligand-gated monoatomic ion channel activity"/>
    <property type="evidence" value="ECO:0007669"/>
    <property type="project" value="UniProtKB-ARBA"/>
</dbReference>
<dbReference type="InterPro" id="IPR006028">
    <property type="entry name" value="GABAA/Glycine_rcpt"/>
</dbReference>
<reference evidence="3" key="1">
    <citation type="submission" date="2012-09" db="EMBL/GenBank/DDBJ databases">
        <authorList>
            <person name="Martin A.A."/>
        </authorList>
    </citation>
    <scope>NUCLEOTIDE SEQUENCE</scope>
</reference>
<evidence type="ECO:0000313" key="3">
    <source>
        <dbReference type="Proteomes" id="UP000035642"/>
    </source>
</evidence>
<dbReference type="InterPro" id="IPR006029">
    <property type="entry name" value="Neurotrans-gated_channel_TM"/>
</dbReference>
<dbReference type="InterPro" id="IPR038050">
    <property type="entry name" value="Neuro_actylchol_rec"/>
</dbReference>
<evidence type="ECO:0000313" key="4">
    <source>
        <dbReference type="WBParaSite" id="ACAC_0001381301-mRNA-1"/>
    </source>
</evidence>
<sequence>LPDKASYVKAIDVWMGACMAFVFSAMIEFTVVNYCTRRKVKKEVSSASGLTEQVHNLVTQYKERQPYQNCTIYEVALYDDNTNVQNLEKKQIREMNRSSLLLKRNLLSDKKRKGVEERLNRVEENRKYAQMIDRRSRFYFPLSFIIFNLFYWVYYINYAADTIE</sequence>
<accession>A0A0K0DPX4</accession>
<dbReference type="STRING" id="6313.A0A0K0DPX4"/>
<dbReference type="SUPFAM" id="SSF90112">
    <property type="entry name" value="Neurotransmitter-gated ion-channel transmembrane pore"/>
    <property type="match status" value="1"/>
</dbReference>
<keyword evidence="1" id="KW-0812">Transmembrane</keyword>
<keyword evidence="1" id="KW-1133">Transmembrane helix</keyword>
<dbReference type="Proteomes" id="UP000035642">
    <property type="component" value="Unassembled WGS sequence"/>
</dbReference>
<dbReference type="GO" id="GO:0016020">
    <property type="term" value="C:membrane"/>
    <property type="evidence" value="ECO:0007669"/>
    <property type="project" value="InterPro"/>
</dbReference>
<organism evidence="3 4">
    <name type="scientific">Angiostrongylus cantonensis</name>
    <name type="common">Rat lungworm</name>
    <dbReference type="NCBI Taxonomy" id="6313"/>
    <lineage>
        <taxon>Eukaryota</taxon>
        <taxon>Metazoa</taxon>
        <taxon>Ecdysozoa</taxon>
        <taxon>Nematoda</taxon>
        <taxon>Chromadorea</taxon>
        <taxon>Rhabditida</taxon>
        <taxon>Rhabditina</taxon>
        <taxon>Rhabditomorpha</taxon>
        <taxon>Strongyloidea</taxon>
        <taxon>Metastrongylidae</taxon>
        <taxon>Angiostrongylus</taxon>
    </lineage>
</organism>
<evidence type="ECO:0000256" key="1">
    <source>
        <dbReference type="SAM" id="Phobius"/>
    </source>
</evidence>
<reference evidence="4" key="2">
    <citation type="submission" date="2017-02" db="UniProtKB">
        <authorList>
            <consortium name="WormBaseParasite"/>
        </authorList>
    </citation>
    <scope>IDENTIFICATION</scope>
</reference>
<dbReference type="Gene3D" id="1.20.58.390">
    <property type="entry name" value="Neurotransmitter-gated ion-channel transmembrane domain"/>
    <property type="match status" value="1"/>
</dbReference>
<dbReference type="PRINTS" id="PR00253">
    <property type="entry name" value="GABAARECEPTR"/>
</dbReference>
<evidence type="ECO:0000259" key="2">
    <source>
        <dbReference type="Pfam" id="PF02932"/>
    </source>
</evidence>
<dbReference type="GO" id="GO:0004888">
    <property type="term" value="F:transmembrane signaling receptor activity"/>
    <property type="evidence" value="ECO:0007669"/>
    <property type="project" value="InterPro"/>
</dbReference>
<dbReference type="InterPro" id="IPR036719">
    <property type="entry name" value="Neuro-gated_channel_TM_sf"/>
</dbReference>
<dbReference type="Pfam" id="PF02932">
    <property type="entry name" value="Neur_chan_memb"/>
    <property type="match status" value="1"/>
</dbReference>
<dbReference type="AlphaFoldDB" id="A0A0K0DPX4"/>
<name>A0A0K0DPX4_ANGCA</name>
<keyword evidence="1" id="KW-0472">Membrane</keyword>
<dbReference type="WBParaSite" id="ACAC_0001381301-mRNA-1">
    <property type="protein sequence ID" value="ACAC_0001381301-mRNA-1"/>
    <property type="gene ID" value="ACAC_0001381301"/>
</dbReference>
<keyword evidence="3" id="KW-1185">Reference proteome</keyword>
<feature type="transmembrane region" description="Helical" evidence="1">
    <location>
        <begin position="13"/>
        <end position="35"/>
    </location>
</feature>